<dbReference type="AlphaFoldDB" id="A0A6G0W5I0"/>
<evidence type="ECO:0000313" key="1">
    <source>
        <dbReference type="EMBL" id="KAF0721711.1"/>
    </source>
</evidence>
<evidence type="ECO:0000313" key="2">
    <source>
        <dbReference type="Proteomes" id="UP000478052"/>
    </source>
</evidence>
<dbReference type="OrthoDB" id="6771731at2759"/>
<accession>A0A6G0W5I0</accession>
<keyword evidence="2" id="KW-1185">Reference proteome</keyword>
<organism evidence="1 2">
    <name type="scientific">Aphis craccivora</name>
    <name type="common">Cowpea aphid</name>
    <dbReference type="NCBI Taxonomy" id="307492"/>
    <lineage>
        <taxon>Eukaryota</taxon>
        <taxon>Metazoa</taxon>
        <taxon>Ecdysozoa</taxon>
        <taxon>Arthropoda</taxon>
        <taxon>Hexapoda</taxon>
        <taxon>Insecta</taxon>
        <taxon>Pterygota</taxon>
        <taxon>Neoptera</taxon>
        <taxon>Paraneoptera</taxon>
        <taxon>Hemiptera</taxon>
        <taxon>Sternorrhyncha</taxon>
        <taxon>Aphidomorpha</taxon>
        <taxon>Aphidoidea</taxon>
        <taxon>Aphididae</taxon>
        <taxon>Aphidini</taxon>
        <taxon>Aphis</taxon>
        <taxon>Aphis</taxon>
    </lineage>
</organism>
<sequence length="156" mass="18177">MAQTDSHFNLKVAKGDHSYCFMLKQSAIDFIIQADDKVISTQNQNATALWTDGITGFMLERYAKWMNFIGPIKKFKKKVDMWKQIATDIDNKLGVKFSFFQVENRYKTVCTSRMDDTFESEWNQITNNDDSILPEVLRNTTNVVINKKDFENNPKK</sequence>
<gene>
    <name evidence="1" type="ORF">FWK35_00024113</name>
</gene>
<protein>
    <submittedName>
        <fullName evidence="1">Uncharacterized protein</fullName>
    </submittedName>
</protein>
<dbReference type="Proteomes" id="UP000478052">
    <property type="component" value="Unassembled WGS sequence"/>
</dbReference>
<reference evidence="1 2" key="1">
    <citation type="submission" date="2019-08" db="EMBL/GenBank/DDBJ databases">
        <title>Whole genome of Aphis craccivora.</title>
        <authorList>
            <person name="Voronova N.V."/>
            <person name="Shulinski R.S."/>
            <person name="Bandarenka Y.V."/>
            <person name="Zhorov D.G."/>
            <person name="Warner D."/>
        </authorList>
    </citation>
    <scope>NUCLEOTIDE SEQUENCE [LARGE SCALE GENOMIC DNA]</scope>
    <source>
        <strain evidence="1">180601</strain>
        <tissue evidence="1">Whole Body</tissue>
    </source>
</reference>
<name>A0A6G0W5I0_APHCR</name>
<dbReference type="EMBL" id="VUJU01009137">
    <property type="protein sequence ID" value="KAF0721711.1"/>
    <property type="molecule type" value="Genomic_DNA"/>
</dbReference>
<comment type="caution">
    <text evidence="1">The sequence shown here is derived from an EMBL/GenBank/DDBJ whole genome shotgun (WGS) entry which is preliminary data.</text>
</comment>
<proteinExistence type="predicted"/>